<evidence type="ECO:0000313" key="12">
    <source>
        <dbReference type="Proteomes" id="UP000030665"/>
    </source>
</evidence>
<dbReference type="OrthoDB" id="244107at2759"/>
<dbReference type="PANTHER" id="PTHR12616:SF1">
    <property type="entry name" value="VACUOLAR PROTEIN SORTING-ASSOCIATED PROTEIN 41 HOMOLOG"/>
    <property type="match status" value="1"/>
</dbReference>
<dbReference type="Proteomes" id="UP000030665">
    <property type="component" value="Unassembled WGS sequence"/>
</dbReference>
<evidence type="ECO:0000313" key="11">
    <source>
        <dbReference type="EMBL" id="CDW55926.1"/>
    </source>
</evidence>
<keyword evidence="2" id="KW-0813">Transport</keyword>
<protein>
    <submittedName>
        <fullName evidence="11">Vacuolar protein sorting associated protein 41</fullName>
    </submittedName>
</protein>
<dbReference type="EMBL" id="HG805993">
    <property type="protein sequence ID" value="CDW55926.1"/>
    <property type="molecule type" value="Genomic_DNA"/>
</dbReference>
<dbReference type="GO" id="GO:0034058">
    <property type="term" value="P:endosomal vesicle fusion"/>
    <property type="evidence" value="ECO:0007669"/>
    <property type="project" value="TreeGrafter"/>
</dbReference>
<dbReference type="PROSITE" id="PS50236">
    <property type="entry name" value="CHCR"/>
    <property type="match status" value="1"/>
</dbReference>
<name>A0A077Z6V2_TRITR</name>
<dbReference type="GO" id="GO:0030897">
    <property type="term" value="C:HOPS complex"/>
    <property type="evidence" value="ECO:0007669"/>
    <property type="project" value="TreeGrafter"/>
</dbReference>
<evidence type="ECO:0000256" key="7">
    <source>
        <dbReference type="PROSITE-ProRule" id="PRU00175"/>
    </source>
</evidence>
<dbReference type="InterPro" id="IPR015943">
    <property type="entry name" value="WD40/YVTN_repeat-like_dom_sf"/>
</dbReference>
<keyword evidence="3 7" id="KW-0479">Metal-binding</keyword>
<dbReference type="InterPro" id="IPR036322">
    <property type="entry name" value="WD40_repeat_dom_sf"/>
</dbReference>
<keyword evidence="12" id="KW-1185">Reference proteome</keyword>
<dbReference type="InterPro" id="IPR013083">
    <property type="entry name" value="Znf_RING/FYVE/PHD"/>
</dbReference>
<dbReference type="CDD" id="cd16448">
    <property type="entry name" value="RING-H2"/>
    <property type="match status" value="1"/>
</dbReference>
<reference evidence="11" key="2">
    <citation type="submission" date="2014-03" db="EMBL/GenBank/DDBJ databases">
        <title>The whipworm genome and dual-species transcriptomics of an intimate host-pathogen interaction.</title>
        <authorList>
            <person name="Foth B.J."/>
            <person name="Tsai I.J."/>
            <person name="Reid A.J."/>
            <person name="Bancroft A.J."/>
            <person name="Nichol S."/>
            <person name="Tracey A."/>
            <person name="Holroyd N."/>
            <person name="Cotton J.A."/>
            <person name="Stanley E.J."/>
            <person name="Zarowiecki M."/>
            <person name="Liu J.Z."/>
            <person name="Huckvale T."/>
            <person name="Cooper P.J."/>
            <person name="Grencis R.K."/>
            <person name="Berriman M."/>
        </authorList>
    </citation>
    <scope>NUCLEOTIDE SEQUENCE [LARGE SCALE GENOMIC DNA]</scope>
</reference>
<gene>
    <name evidence="11" type="ORF">TTRE_0000420001</name>
</gene>
<dbReference type="Pfam" id="PF23556">
    <property type="entry name" value="TPR_Vps41"/>
    <property type="match status" value="1"/>
</dbReference>
<evidence type="ECO:0000256" key="8">
    <source>
        <dbReference type="PROSITE-ProRule" id="PRU01006"/>
    </source>
</evidence>
<dbReference type="GO" id="GO:0009267">
    <property type="term" value="P:cellular response to starvation"/>
    <property type="evidence" value="ECO:0007669"/>
    <property type="project" value="TreeGrafter"/>
</dbReference>
<dbReference type="InterPro" id="IPR057780">
    <property type="entry name" value="Beta-prop_Vps41"/>
</dbReference>
<feature type="compositionally biased region" description="Polar residues" evidence="9">
    <location>
        <begin position="1"/>
        <end position="11"/>
    </location>
</feature>
<evidence type="ECO:0000256" key="6">
    <source>
        <dbReference type="ARBA" id="ARBA00023228"/>
    </source>
</evidence>
<dbReference type="Gene3D" id="3.30.40.10">
    <property type="entry name" value="Zinc/RING finger domain, C3HC4 (zinc finger)"/>
    <property type="match status" value="1"/>
</dbReference>
<dbReference type="InterPro" id="IPR000547">
    <property type="entry name" value="Clathrin_H-chain/VPS_repeat"/>
</dbReference>
<accession>A0A077Z6V2</accession>
<dbReference type="SMART" id="SM00184">
    <property type="entry name" value="RING"/>
    <property type="match status" value="1"/>
</dbReference>
<keyword evidence="6" id="KW-0458">Lysosome</keyword>
<dbReference type="SUPFAM" id="SSF57850">
    <property type="entry name" value="RING/U-box"/>
    <property type="match status" value="1"/>
</dbReference>
<dbReference type="SUPFAM" id="SSF50978">
    <property type="entry name" value="WD40 repeat-like"/>
    <property type="match status" value="1"/>
</dbReference>
<keyword evidence="5" id="KW-0653">Protein transport</keyword>
<dbReference type="GO" id="GO:0005770">
    <property type="term" value="C:late endosome"/>
    <property type="evidence" value="ECO:0007669"/>
    <property type="project" value="TreeGrafter"/>
</dbReference>
<organism evidence="11 12">
    <name type="scientific">Trichuris trichiura</name>
    <name type="common">Whipworm</name>
    <name type="synonym">Trichocephalus trichiurus</name>
    <dbReference type="NCBI Taxonomy" id="36087"/>
    <lineage>
        <taxon>Eukaryota</taxon>
        <taxon>Metazoa</taxon>
        <taxon>Ecdysozoa</taxon>
        <taxon>Nematoda</taxon>
        <taxon>Enoplea</taxon>
        <taxon>Dorylaimia</taxon>
        <taxon>Trichinellida</taxon>
        <taxon>Trichuridae</taxon>
        <taxon>Trichuris</taxon>
    </lineage>
</organism>
<dbReference type="GO" id="GO:0008270">
    <property type="term" value="F:zinc ion binding"/>
    <property type="evidence" value="ECO:0007669"/>
    <property type="project" value="UniProtKB-KW"/>
</dbReference>
<feature type="region of interest" description="Disordered" evidence="9">
    <location>
        <begin position="1"/>
        <end position="22"/>
    </location>
</feature>
<sequence>MSTCKTGNLQEVTPVEESDDDVDSLEPKFKYRRLLNDLTELFREDAASCIAVHDRFIVLGTQWGKICLFDHEGNLIFGKTFFAHSVAVNHISVDIAGEYVASCANDGKVVIYGLFGSEHSRIVTMDRPIRSVAIHPEFSRESLGQQFVTGDRVLVLHEKNLFSKYKQQLLFIGKERDGHIHSISWRGCLIAFANETGVLVYDKNAKALLTHVTRRHDLTWRCELLPAHICWFDDNNFMIGWANTITICTVNNPPSTVSLLDLPGRLVEIRHMWEMPEHLITGLSYTPSQVTSATTGSKSAQMKSRWQEIVLFTISMRNQSKFLYVDNCELKNREAVDDIDQSECPRVTLLEAISFQEYATISEDIIKMKGYASLGCHQYHFCGLPNDNLYYLLSTRDLIQMRCCNNDDRVGWMLSKGLFNKAMDFARLHAQELTKYSPASVGRQYLEHLLVNGRYAEAAMVCQLVCGRMKDMWEYYVTRFEQIGQLIHLVDVLPTQAPQLEPECYQSVLMELLNKDIPQFKHMVLQWSPDLYRISALLIEVIKRLQKGQLATPLHRDLLSVLAQLYTHEQRFEPAVDIYLKLNDKSIFALIERSKLFHLVKDRIHQLIAVDADLAIRLLLENEDSLSPSTVMKQLIRLPKLQLAYLERLFARGQGEEFGDIAVLLYAEHNRARLLQFLQDREHYTLDKALEVCRQRHFTPETVFLLGKSGNRREALKVIITEMHDILRAIEFCVDHDDSDLWLDLIEYSAMHTDFLIILMRYVGMHVDPKLIIDQIPTDTKIPHLKDALLKLLLDHCIRINIEKNCRKITLSDCHRLLTEYMERCKTRTVITGGDDCVICQENLVNPYFHQSRELVIFNCHHVFHLKCLKEQRRCPTCSS</sequence>
<proteinExistence type="predicted"/>
<dbReference type="Gene3D" id="1.25.40.10">
    <property type="entry name" value="Tetratricopeptide repeat domain"/>
    <property type="match status" value="1"/>
</dbReference>
<keyword evidence="4" id="KW-0862">Zinc</keyword>
<evidence type="ECO:0000256" key="1">
    <source>
        <dbReference type="ARBA" id="ARBA00004371"/>
    </source>
</evidence>
<dbReference type="InterPro" id="IPR011990">
    <property type="entry name" value="TPR-like_helical_dom_sf"/>
</dbReference>
<evidence type="ECO:0000259" key="10">
    <source>
        <dbReference type="PROSITE" id="PS50089"/>
    </source>
</evidence>
<dbReference type="PROSITE" id="PS50089">
    <property type="entry name" value="ZF_RING_2"/>
    <property type="match status" value="1"/>
</dbReference>
<dbReference type="InterPro" id="IPR001841">
    <property type="entry name" value="Znf_RING"/>
</dbReference>
<dbReference type="GO" id="GO:0006623">
    <property type="term" value="P:protein targeting to vacuole"/>
    <property type="evidence" value="ECO:0007669"/>
    <property type="project" value="InterPro"/>
</dbReference>
<evidence type="ECO:0000256" key="5">
    <source>
        <dbReference type="ARBA" id="ARBA00022927"/>
    </source>
</evidence>
<reference evidence="11" key="1">
    <citation type="submission" date="2014-01" db="EMBL/GenBank/DDBJ databases">
        <authorList>
            <person name="Aslett M."/>
        </authorList>
    </citation>
    <scope>NUCLEOTIDE SEQUENCE</scope>
</reference>
<evidence type="ECO:0000256" key="9">
    <source>
        <dbReference type="SAM" id="MobiDB-lite"/>
    </source>
</evidence>
<dbReference type="STRING" id="36087.A0A077Z6V2"/>
<dbReference type="Pfam" id="PF23411">
    <property type="entry name" value="Beta-prop_Vps41"/>
    <property type="match status" value="1"/>
</dbReference>
<dbReference type="PANTHER" id="PTHR12616">
    <property type="entry name" value="VACUOLAR PROTEIN SORTING VPS41"/>
    <property type="match status" value="1"/>
</dbReference>
<evidence type="ECO:0000256" key="4">
    <source>
        <dbReference type="ARBA" id="ARBA00022833"/>
    </source>
</evidence>
<dbReference type="GO" id="GO:0005764">
    <property type="term" value="C:lysosome"/>
    <property type="evidence" value="ECO:0007669"/>
    <property type="project" value="UniProtKB-SubCell"/>
</dbReference>
<feature type="domain" description="RING-type" evidence="10">
    <location>
        <begin position="837"/>
        <end position="879"/>
    </location>
</feature>
<keyword evidence="3 7" id="KW-0863">Zinc-finger</keyword>
<comment type="subcellular location">
    <subcellularLocation>
        <location evidence="1">Lysosome</location>
    </subcellularLocation>
</comment>
<evidence type="ECO:0000256" key="2">
    <source>
        <dbReference type="ARBA" id="ARBA00022448"/>
    </source>
</evidence>
<dbReference type="InterPro" id="IPR045111">
    <property type="entry name" value="Vps41/Vps8"/>
</dbReference>
<dbReference type="Gene3D" id="2.130.10.10">
    <property type="entry name" value="YVTN repeat-like/Quinoprotein amine dehydrogenase"/>
    <property type="match status" value="1"/>
</dbReference>
<feature type="repeat" description="CHCR" evidence="8">
    <location>
        <begin position="616"/>
        <end position="758"/>
    </location>
</feature>
<dbReference type="GO" id="GO:0016236">
    <property type="term" value="P:macroautophagy"/>
    <property type="evidence" value="ECO:0007669"/>
    <property type="project" value="TreeGrafter"/>
</dbReference>
<dbReference type="SMART" id="SM00299">
    <property type="entry name" value="CLH"/>
    <property type="match status" value="1"/>
</dbReference>
<dbReference type="AlphaFoldDB" id="A0A077Z6V2"/>
<evidence type="ECO:0000256" key="3">
    <source>
        <dbReference type="ARBA" id="ARBA00022771"/>
    </source>
</evidence>